<dbReference type="InterPro" id="IPR040893">
    <property type="entry name" value="RADX"/>
</dbReference>
<feature type="compositionally biased region" description="Polar residues" evidence="1">
    <location>
        <begin position="547"/>
        <end position="559"/>
    </location>
</feature>
<dbReference type="InterPro" id="IPR012340">
    <property type="entry name" value="NA-bd_OB-fold"/>
</dbReference>
<evidence type="ECO:0000313" key="3">
    <source>
        <dbReference type="Proteomes" id="UP001159427"/>
    </source>
</evidence>
<keyword evidence="3" id="KW-1185">Reference proteome</keyword>
<proteinExistence type="predicted"/>
<evidence type="ECO:0000256" key="1">
    <source>
        <dbReference type="SAM" id="MobiDB-lite"/>
    </source>
</evidence>
<sequence length="862" mass="96544">MANDFALTVGSIARIKTIAESDKTQETFNVRVLGVYRYTVDKSFPIPSSGLTYAFDILITDGRYKTKCLLSPTLNFLVYEHKLRDSAIIAVTECRSLIDEESLEQVPLVILQGIEVLNSAPATTLDRDGASTDLEFCTNSTANEKQEIPLAAARGYYLPLWNEEDYFGSIWLSNPDLSPSKPIANAITISDLDAFWRTLPRPFPALIGTIVSKTRLNHYGKSSDDKRRYPYQFYLELEDKTATVSVCIWNSLCLLLYNYLQVGDVVAILNYRVSRRFGSRSNAVYNTSDAVMTEISLNPLNPAAQVYKISPEEVVPDWRLPSVPYRFIDRKSLSSYSSGIICDIVGTVMFVSREIQERKGVSSSHWTSKWVHLRDGSSSLPIILHLYACSQPEVFNSIAAGNVLVCARMLLKVECQDSKQARICFLTTSRESQLYALKKPSDANNKPFSDSTEIADAIKWRQSGEAKHLLMVSCSGGYYSFPPLNHSLELYKRTFPQGSEMSLITTVNLGFVMKELHYREQLRLHIQGIVVAMEFVPTAGSVGSAPDGTTQMSSSQLTRSAGKLEESASDSEQSSAGSSGSVKRRVNPKRKCKKSIKLKESSCDNEGSSAGSSGAVKWRINPKRKCKKVNETNRNVCIKRTSRHDGQDLPKKVSKKEPTPKNKRTVHVKPKKKVKTRRGGQRSSRPVEEERRATDSEETTSTSSSKADNYFPFRILDDTCPNMPEDTPVVGLSRPSCHENSFPRLCSRGLSDVRVVPTADRQGFVNSEGYWRLMITGLNRRAIINAIFMPQTPEKTEEDLEEEPEDGFFLSALATGSFSRWHPVETILNRANEELRGRRTVFVLDIYNHGEGKVEIVINRGY</sequence>
<dbReference type="EMBL" id="CALNXI010000199">
    <property type="protein sequence ID" value="CAH3021912.1"/>
    <property type="molecule type" value="Genomic_DNA"/>
</dbReference>
<feature type="compositionally biased region" description="Basic and acidic residues" evidence="1">
    <location>
        <begin position="685"/>
        <end position="695"/>
    </location>
</feature>
<accession>A0ABN8M0L9</accession>
<feature type="compositionally biased region" description="Basic and acidic residues" evidence="1">
    <location>
        <begin position="643"/>
        <end position="660"/>
    </location>
</feature>
<dbReference type="Proteomes" id="UP001159427">
    <property type="component" value="Unassembled WGS sequence"/>
</dbReference>
<feature type="region of interest" description="Disordered" evidence="1">
    <location>
        <begin position="637"/>
        <end position="708"/>
    </location>
</feature>
<feature type="region of interest" description="Disordered" evidence="1">
    <location>
        <begin position="543"/>
        <end position="616"/>
    </location>
</feature>
<feature type="compositionally biased region" description="Low complexity" evidence="1">
    <location>
        <begin position="570"/>
        <end position="581"/>
    </location>
</feature>
<dbReference type="PANTHER" id="PTHR14944">
    <property type="entry name" value="RPA-RELATED PROTEIN RADX"/>
    <property type="match status" value="1"/>
</dbReference>
<dbReference type="SUPFAM" id="SSF50249">
    <property type="entry name" value="Nucleic acid-binding proteins"/>
    <property type="match status" value="1"/>
</dbReference>
<dbReference type="Gene3D" id="2.40.50.140">
    <property type="entry name" value="Nucleic acid-binding proteins"/>
    <property type="match status" value="2"/>
</dbReference>
<protein>
    <submittedName>
        <fullName evidence="2">Uncharacterized protein</fullName>
    </submittedName>
</protein>
<feature type="compositionally biased region" description="Basic residues" evidence="1">
    <location>
        <begin position="661"/>
        <end position="680"/>
    </location>
</feature>
<dbReference type="PANTHER" id="PTHR14944:SF2">
    <property type="entry name" value="RPA-RELATED PROTEIN RADX"/>
    <property type="match status" value="1"/>
</dbReference>
<reference evidence="2 3" key="1">
    <citation type="submission" date="2022-05" db="EMBL/GenBank/DDBJ databases">
        <authorList>
            <consortium name="Genoscope - CEA"/>
            <person name="William W."/>
        </authorList>
    </citation>
    <scope>NUCLEOTIDE SEQUENCE [LARGE SCALE GENOMIC DNA]</scope>
</reference>
<dbReference type="Pfam" id="PF17659">
    <property type="entry name" value="RADX"/>
    <property type="match status" value="1"/>
</dbReference>
<comment type="caution">
    <text evidence="2">The sequence shown here is derived from an EMBL/GenBank/DDBJ whole genome shotgun (WGS) entry which is preliminary data.</text>
</comment>
<name>A0ABN8M0L9_9CNID</name>
<organism evidence="2 3">
    <name type="scientific">Porites evermanni</name>
    <dbReference type="NCBI Taxonomy" id="104178"/>
    <lineage>
        <taxon>Eukaryota</taxon>
        <taxon>Metazoa</taxon>
        <taxon>Cnidaria</taxon>
        <taxon>Anthozoa</taxon>
        <taxon>Hexacorallia</taxon>
        <taxon>Scleractinia</taxon>
        <taxon>Fungiina</taxon>
        <taxon>Poritidae</taxon>
        <taxon>Porites</taxon>
    </lineage>
</organism>
<evidence type="ECO:0000313" key="2">
    <source>
        <dbReference type="EMBL" id="CAH3021912.1"/>
    </source>
</evidence>
<gene>
    <name evidence="2" type="ORF">PEVE_00013237</name>
</gene>
<feature type="compositionally biased region" description="Basic residues" evidence="1">
    <location>
        <begin position="582"/>
        <end position="596"/>
    </location>
</feature>